<dbReference type="SMART" id="SM00367">
    <property type="entry name" value="LRR_CC"/>
    <property type="match status" value="6"/>
</dbReference>
<feature type="domain" description="F-box/LRR-repeat protein 15-like leucin rich repeat" evidence="3">
    <location>
        <begin position="288"/>
        <end position="477"/>
    </location>
</feature>
<dbReference type="InterPro" id="IPR005301">
    <property type="entry name" value="MOB_kinase_act_fam"/>
</dbReference>
<dbReference type="PANTHER" id="PTHR22599">
    <property type="entry name" value="MPS ONE BINDER KINASE ACTIVATOR-LIKE MOB"/>
    <property type="match status" value="1"/>
</dbReference>
<dbReference type="Gene3D" id="3.80.10.10">
    <property type="entry name" value="Ribonuclease Inhibitor"/>
    <property type="match status" value="1"/>
</dbReference>
<dbReference type="AlphaFoldDB" id="A0A7R9G9D2"/>
<evidence type="ECO:0000256" key="2">
    <source>
        <dbReference type="PIRSR" id="PIRSR605301-1"/>
    </source>
</evidence>
<dbReference type="EMBL" id="OA882114">
    <property type="protein sequence ID" value="CAD7272935.1"/>
    <property type="molecule type" value="Genomic_DNA"/>
</dbReference>
<dbReference type="Pfam" id="PF25372">
    <property type="entry name" value="DUF7885"/>
    <property type="match status" value="1"/>
</dbReference>
<dbReference type="InterPro" id="IPR057207">
    <property type="entry name" value="FBXL15_LRR"/>
</dbReference>
<dbReference type="InterPro" id="IPR006553">
    <property type="entry name" value="Leu-rich_rpt_Cys-con_subtyp"/>
</dbReference>
<dbReference type="SUPFAM" id="SSF52047">
    <property type="entry name" value="RNI-like"/>
    <property type="match status" value="1"/>
</dbReference>
<accession>A0A7R9G9D2</accession>
<feature type="binding site" evidence="2">
    <location>
        <position position="166"/>
    </location>
    <ligand>
        <name>Zn(2+)</name>
        <dbReference type="ChEBI" id="CHEBI:29105"/>
    </ligand>
</feature>
<dbReference type="InterPro" id="IPR032675">
    <property type="entry name" value="LRR_dom_sf"/>
</dbReference>
<dbReference type="Gene3D" id="1.20.140.30">
    <property type="entry name" value="MOB kinase activator"/>
    <property type="match status" value="1"/>
</dbReference>
<sequence length="519" mass="59769">MSFFFGSKSAKTFKPKKHIPEGTHQYDLMKHAAATLGSGNLRQAVMLPEGEDLNEWVAVNTVDFFNQINLLYGTVTEFCTIDACPVMSAGPKYEYHWADGQTVKKPIKCTAPRYIDYLMTWVQDQLDDENVFPSKIGVPFPKNFLNLAKTILKRLFRVYAHIYHQHFEQVVQLGEEAHLNTSFKHFIFFVLEFNLIDKKELAPLQEFIERLRMFRGMEEDEEEEKLSRASLVTLPWEDVVFAYIFCALDFKDLFCLRQTCKTVMKMVDEYFSVSPVVDLSRVAAKIPRDVGLNVLVHCTVLRKLNLANCRWVRDEDMKPLFAQNPHLISVDLSGCSGLTDKSIIMLALKCKELKILNMTMCVWLSPHGVETLALHLRNLERADFSSCWEVNNASIMKLVFKNPRLKSLHLTNIYGLTDQLMSAIAAVSSQLVELSVSGCWRISDHGIRLVGEHCRNLKQLYVFDCREITERSLAPLRTRMMIDRPVINIPPYAKESLMDKHGFISLRKEVMQRTRSRLP</sequence>
<dbReference type="OrthoDB" id="8170117at2759"/>
<feature type="binding site" evidence="2">
    <location>
        <position position="79"/>
    </location>
    <ligand>
        <name>Zn(2+)</name>
        <dbReference type="ChEBI" id="CHEBI:29105"/>
    </ligand>
</feature>
<dbReference type="CDD" id="cd22126">
    <property type="entry name" value="F-box_FBXL15"/>
    <property type="match status" value="1"/>
</dbReference>
<dbReference type="InterPro" id="IPR036703">
    <property type="entry name" value="MOB_kinase_act_sf"/>
</dbReference>
<dbReference type="FunFam" id="1.20.140.30:FF:000001">
    <property type="entry name" value="MOB kinase activator 1A"/>
    <property type="match status" value="1"/>
</dbReference>
<evidence type="ECO:0000313" key="5">
    <source>
        <dbReference type="Proteomes" id="UP000678499"/>
    </source>
</evidence>
<dbReference type="SUPFAM" id="SSF101152">
    <property type="entry name" value="Mob1/phocein"/>
    <property type="match status" value="1"/>
</dbReference>
<dbReference type="EMBL" id="CAJPEX010000077">
    <property type="protein sequence ID" value="CAG0913087.1"/>
    <property type="molecule type" value="Genomic_DNA"/>
</dbReference>
<keyword evidence="2" id="KW-0479">Metal-binding</keyword>
<dbReference type="SUPFAM" id="SSF81383">
    <property type="entry name" value="F-box domain"/>
    <property type="match status" value="1"/>
</dbReference>
<keyword evidence="1" id="KW-0833">Ubl conjugation pathway</keyword>
<evidence type="ECO:0000259" key="3">
    <source>
        <dbReference type="Pfam" id="PF25372"/>
    </source>
</evidence>
<name>A0A7R9G9D2_9CRUS</name>
<keyword evidence="5" id="KW-1185">Reference proteome</keyword>
<gene>
    <name evidence="4" type="ORF">NMOB1V02_LOCUS846</name>
</gene>
<reference evidence="4" key="1">
    <citation type="submission" date="2020-11" db="EMBL/GenBank/DDBJ databases">
        <authorList>
            <person name="Tran Van P."/>
        </authorList>
    </citation>
    <scope>NUCLEOTIDE SEQUENCE</scope>
</reference>
<keyword evidence="2" id="KW-0862">Zinc</keyword>
<evidence type="ECO:0000313" key="4">
    <source>
        <dbReference type="EMBL" id="CAD7272935.1"/>
    </source>
</evidence>
<feature type="binding site" evidence="2">
    <location>
        <position position="84"/>
    </location>
    <ligand>
        <name>Zn(2+)</name>
        <dbReference type="ChEBI" id="CHEBI:29105"/>
    </ligand>
</feature>
<feature type="binding site" evidence="2">
    <location>
        <position position="161"/>
    </location>
    <ligand>
        <name>Zn(2+)</name>
        <dbReference type="ChEBI" id="CHEBI:29105"/>
    </ligand>
</feature>
<evidence type="ECO:0000256" key="1">
    <source>
        <dbReference type="ARBA" id="ARBA00022786"/>
    </source>
</evidence>
<organism evidence="4">
    <name type="scientific">Notodromas monacha</name>
    <dbReference type="NCBI Taxonomy" id="399045"/>
    <lineage>
        <taxon>Eukaryota</taxon>
        <taxon>Metazoa</taxon>
        <taxon>Ecdysozoa</taxon>
        <taxon>Arthropoda</taxon>
        <taxon>Crustacea</taxon>
        <taxon>Oligostraca</taxon>
        <taxon>Ostracoda</taxon>
        <taxon>Podocopa</taxon>
        <taxon>Podocopida</taxon>
        <taxon>Cypridocopina</taxon>
        <taxon>Cypridoidea</taxon>
        <taxon>Cyprididae</taxon>
        <taxon>Notodromas</taxon>
    </lineage>
</organism>
<protein>
    <recommendedName>
        <fullName evidence="3">F-box/LRR-repeat protein 15-like leucin rich repeat domain-containing protein</fullName>
    </recommendedName>
</protein>
<proteinExistence type="predicted"/>
<dbReference type="SMART" id="SM01388">
    <property type="entry name" value="Mob1_phocein"/>
    <property type="match status" value="1"/>
</dbReference>
<dbReference type="Proteomes" id="UP000678499">
    <property type="component" value="Unassembled WGS sequence"/>
</dbReference>
<dbReference type="InterPro" id="IPR036047">
    <property type="entry name" value="F-box-like_dom_sf"/>
</dbReference>
<dbReference type="Pfam" id="PF03637">
    <property type="entry name" value="Mob1_phocein"/>
    <property type="match status" value="1"/>
</dbReference>